<proteinExistence type="predicted"/>
<dbReference type="Proteomes" id="UP000199705">
    <property type="component" value="Unassembled WGS sequence"/>
</dbReference>
<keyword evidence="2" id="KW-1185">Reference proteome</keyword>
<dbReference type="STRING" id="551996.SAMN05192573_1126"/>
<sequence>MGIDMVLGDCAWGALDCSVKPGARREVAGRKGEDLQRKARAGGNAIV</sequence>
<dbReference type="AlphaFoldDB" id="A0A1G8EPD8"/>
<organism evidence="1 2">
    <name type="scientific">Mucilaginibacter gossypii</name>
    <dbReference type="NCBI Taxonomy" id="551996"/>
    <lineage>
        <taxon>Bacteria</taxon>
        <taxon>Pseudomonadati</taxon>
        <taxon>Bacteroidota</taxon>
        <taxon>Sphingobacteriia</taxon>
        <taxon>Sphingobacteriales</taxon>
        <taxon>Sphingobacteriaceae</taxon>
        <taxon>Mucilaginibacter</taxon>
    </lineage>
</organism>
<protein>
    <submittedName>
        <fullName evidence="1">Uncharacterized protein</fullName>
    </submittedName>
</protein>
<name>A0A1G8EPD8_9SPHI</name>
<reference evidence="2" key="1">
    <citation type="submission" date="2016-10" db="EMBL/GenBank/DDBJ databases">
        <authorList>
            <person name="Varghese N."/>
            <person name="Submissions S."/>
        </authorList>
    </citation>
    <scope>NUCLEOTIDE SEQUENCE [LARGE SCALE GENOMIC DNA]</scope>
    <source>
        <strain evidence="2">Gh-67</strain>
    </source>
</reference>
<evidence type="ECO:0000313" key="1">
    <source>
        <dbReference type="EMBL" id="SDH71732.1"/>
    </source>
</evidence>
<dbReference type="EMBL" id="FNCG01000012">
    <property type="protein sequence ID" value="SDH71732.1"/>
    <property type="molecule type" value="Genomic_DNA"/>
</dbReference>
<gene>
    <name evidence="1" type="ORF">SAMN05192573_1126</name>
</gene>
<accession>A0A1G8EPD8</accession>
<evidence type="ECO:0000313" key="2">
    <source>
        <dbReference type="Proteomes" id="UP000199705"/>
    </source>
</evidence>